<evidence type="ECO:0000313" key="2">
    <source>
        <dbReference type="EMBL" id="KPV73798.1"/>
    </source>
</evidence>
<dbReference type="PANTHER" id="PTHR10438">
    <property type="entry name" value="THIOREDOXIN"/>
    <property type="match status" value="1"/>
</dbReference>
<dbReference type="GeneID" id="28979124"/>
<evidence type="ECO:0000313" key="3">
    <source>
        <dbReference type="EMBL" id="KPV73806.1"/>
    </source>
</evidence>
<proteinExistence type="predicted"/>
<dbReference type="EMBL" id="KQ474081">
    <property type="protein sequence ID" value="KPV73806.1"/>
    <property type="molecule type" value="Genomic_DNA"/>
</dbReference>
<evidence type="ECO:0000313" key="4">
    <source>
        <dbReference type="Proteomes" id="UP000053890"/>
    </source>
</evidence>
<name>A0A0P9F259_RHOGW</name>
<reference evidence="2" key="1">
    <citation type="submission" date="2014-11" db="EMBL/GenBank/DDBJ databases">
        <authorList>
            <consortium name="DOE Joint Genome Institute"/>
            <person name="Otillar R.P."/>
            <person name="Baum A."/>
            <person name="Fleck N.D."/>
            <person name="Khorasani M."/>
            <person name="Zhou S."/>
            <person name="Khan Z."/>
            <person name="Redman R."/>
            <person name="Lindquist E."/>
            <person name="Schmutz J."/>
            <person name="Salamov A."/>
            <person name="Grigoriev I.V."/>
            <person name="Doty S.L."/>
            <person name="Nordberg H.P."/>
            <person name="Cantor M.N."/>
            <person name="Hua S.X."/>
        </authorList>
    </citation>
    <scope>NUCLEOTIDE SEQUENCE</scope>
    <source>
        <strain evidence="2">WP1</strain>
    </source>
</reference>
<dbReference type="RefSeq" id="XP_018269847.1">
    <property type="nucleotide sequence ID" value="XM_018418677.1"/>
</dbReference>
<dbReference type="PANTHER" id="PTHR10438:SF468">
    <property type="entry name" value="THIOREDOXIN-1-RELATED"/>
    <property type="match status" value="1"/>
</dbReference>
<dbReference type="GeneID" id="28979125"/>
<sequence length="109" mass="12407">MPITVIKSEDEYLRAIKESGITAVEFVAPWDESCKAISPKFQEYSDNPRWKDIHFYKLDICDQQDAAMTAHVDMAPTFHFYRDGAKIKEYVGSSYPALERTMGALVSGH</sequence>
<dbReference type="OMA" id="RVDICEQ"/>
<dbReference type="AlphaFoldDB" id="A0A0P9F259"/>
<dbReference type="EMBL" id="KQ474081">
    <property type="protein sequence ID" value="KPV73798.1"/>
    <property type="molecule type" value="Genomic_DNA"/>
</dbReference>
<dbReference type="Gene3D" id="3.40.30.10">
    <property type="entry name" value="Glutaredoxin"/>
    <property type="match status" value="1"/>
</dbReference>
<dbReference type="STRING" id="578459.A0A0P9F259"/>
<dbReference type="CDD" id="cd02947">
    <property type="entry name" value="TRX_family"/>
    <property type="match status" value="1"/>
</dbReference>
<dbReference type="SUPFAM" id="SSF52833">
    <property type="entry name" value="Thioredoxin-like"/>
    <property type="match status" value="1"/>
</dbReference>
<dbReference type="RefSeq" id="XP_018269855.1">
    <property type="nucleotide sequence ID" value="XM_018418678.1"/>
</dbReference>
<dbReference type="Proteomes" id="UP000053890">
    <property type="component" value="Unassembled WGS sequence"/>
</dbReference>
<dbReference type="InterPro" id="IPR050620">
    <property type="entry name" value="Thioredoxin_H-type-like"/>
</dbReference>
<feature type="domain" description="Thioredoxin" evidence="1">
    <location>
        <begin position="6"/>
        <end position="98"/>
    </location>
</feature>
<keyword evidence="4" id="KW-1185">Reference proteome</keyword>
<gene>
    <name evidence="2" type="ORF">RHOBADRAFT_65299</name>
    <name evidence="3" type="ORF">RHOBADRAFT_65301</name>
</gene>
<dbReference type="Pfam" id="PF00085">
    <property type="entry name" value="Thioredoxin"/>
    <property type="match status" value="1"/>
</dbReference>
<accession>A0A0P9F259</accession>
<protein>
    <recommendedName>
        <fullName evidence="1">Thioredoxin domain-containing protein</fullName>
    </recommendedName>
</protein>
<reference evidence="2 4" key="2">
    <citation type="journal article" date="2015" name="Front. Microbiol.">
        <title>Genome sequence of the plant growth promoting endophytic yeast Rhodotorula graminis WP1.</title>
        <authorList>
            <person name="Firrincieli A."/>
            <person name="Otillar R."/>
            <person name="Salamov A."/>
            <person name="Schmutz J."/>
            <person name="Khan Z."/>
            <person name="Redman R.S."/>
            <person name="Fleck N.D."/>
            <person name="Lindquist E."/>
            <person name="Grigoriev I.V."/>
            <person name="Doty S.L."/>
        </authorList>
    </citation>
    <scope>NUCLEOTIDE SEQUENCE [LARGE SCALE GENOMIC DNA]</scope>
    <source>
        <strain evidence="2 4">WP1</strain>
    </source>
</reference>
<dbReference type="OrthoDB" id="2121326at2759"/>
<evidence type="ECO:0000259" key="1">
    <source>
        <dbReference type="Pfam" id="PF00085"/>
    </source>
</evidence>
<organism evidence="2 4">
    <name type="scientific">Rhodotorula graminis (strain WP1)</name>
    <dbReference type="NCBI Taxonomy" id="578459"/>
    <lineage>
        <taxon>Eukaryota</taxon>
        <taxon>Fungi</taxon>
        <taxon>Dikarya</taxon>
        <taxon>Basidiomycota</taxon>
        <taxon>Pucciniomycotina</taxon>
        <taxon>Microbotryomycetes</taxon>
        <taxon>Sporidiobolales</taxon>
        <taxon>Sporidiobolaceae</taxon>
        <taxon>Rhodotorula</taxon>
    </lineage>
</organism>
<dbReference type="InterPro" id="IPR013766">
    <property type="entry name" value="Thioredoxin_domain"/>
</dbReference>
<dbReference type="InterPro" id="IPR036249">
    <property type="entry name" value="Thioredoxin-like_sf"/>
</dbReference>